<reference evidence="2" key="1">
    <citation type="submission" date="2022-03" db="EMBL/GenBank/DDBJ databases">
        <authorList>
            <person name="Martin H S."/>
        </authorList>
    </citation>
    <scope>NUCLEOTIDE SEQUENCE</scope>
</reference>
<proteinExistence type="predicted"/>
<feature type="region of interest" description="Disordered" evidence="1">
    <location>
        <begin position="84"/>
        <end position="117"/>
    </location>
</feature>
<evidence type="ECO:0000313" key="2">
    <source>
        <dbReference type="EMBL" id="CAH2054717.1"/>
    </source>
</evidence>
<protein>
    <submittedName>
        <fullName evidence="2">Uncharacterized protein</fullName>
    </submittedName>
</protein>
<dbReference type="EMBL" id="OW152833">
    <property type="protein sequence ID" value="CAH2054717.1"/>
    <property type="molecule type" value="Genomic_DNA"/>
</dbReference>
<keyword evidence="3" id="KW-1185">Reference proteome</keyword>
<sequence length="131" mass="14136">MPQPASTEWISHTYYVKDNLRTKLGARCGANGASIAPKCYNDMEAVRVPLGTPAGAPFRVREAELSWRVEFHLRGLPPLRLSEIAAVDPGPPGSTTGPGGPTGQFRGPLGRHSATRRAVTMYRGRAGRARK</sequence>
<organism evidence="2 3">
    <name type="scientific">Iphiclides podalirius</name>
    <name type="common">scarce swallowtail</name>
    <dbReference type="NCBI Taxonomy" id="110791"/>
    <lineage>
        <taxon>Eukaryota</taxon>
        <taxon>Metazoa</taxon>
        <taxon>Ecdysozoa</taxon>
        <taxon>Arthropoda</taxon>
        <taxon>Hexapoda</taxon>
        <taxon>Insecta</taxon>
        <taxon>Pterygota</taxon>
        <taxon>Neoptera</taxon>
        <taxon>Endopterygota</taxon>
        <taxon>Lepidoptera</taxon>
        <taxon>Glossata</taxon>
        <taxon>Ditrysia</taxon>
        <taxon>Papilionoidea</taxon>
        <taxon>Papilionidae</taxon>
        <taxon>Papilioninae</taxon>
        <taxon>Iphiclides</taxon>
    </lineage>
</organism>
<evidence type="ECO:0000313" key="3">
    <source>
        <dbReference type="Proteomes" id="UP000837857"/>
    </source>
</evidence>
<dbReference type="Proteomes" id="UP000837857">
    <property type="component" value="Chromosome 21"/>
</dbReference>
<gene>
    <name evidence="2" type="ORF">IPOD504_LOCUS8750</name>
</gene>
<accession>A0ABN8IFN6</accession>
<name>A0ABN8IFN6_9NEOP</name>
<evidence type="ECO:0000256" key="1">
    <source>
        <dbReference type="SAM" id="MobiDB-lite"/>
    </source>
</evidence>
<feature type="non-terminal residue" evidence="2">
    <location>
        <position position="131"/>
    </location>
</feature>